<comment type="subcellular location">
    <subcellularLocation>
        <location evidence="1">Cell inner membrane</location>
        <topology evidence="1">Multi-pass membrane protein</topology>
    </subcellularLocation>
</comment>
<dbReference type="GO" id="GO:0005886">
    <property type="term" value="C:plasma membrane"/>
    <property type="evidence" value="ECO:0007669"/>
    <property type="project" value="UniProtKB-SubCell"/>
</dbReference>
<dbReference type="PRINTS" id="PR00812">
    <property type="entry name" value="BCTERIALGSPF"/>
</dbReference>
<evidence type="ECO:0000256" key="8">
    <source>
        <dbReference type="SAM" id="Phobius"/>
    </source>
</evidence>
<feature type="domain" description="Type II secretion system protein GspF" evidence="9">
    <location>
        <begin position="262"/>
        <end position="384"/>
    </location>
</feature>
<feature type="transmembrane region" description="Helical" evidence="8">
    <location>
        <begin position="212"/>
        <end position="229"/>
    </location>
</feature>
<evidence type="ECO:0000259" key="9">
    <source>
        <dbReference type="Pfam" id="PF00482"/>
    </source>
</evidence>
<evidence type="ECO:0000256" key="2">
    <source>
        <dbReference type="ARBA" id="ARBA00005745"/>
    </source>
</evidence>
<dbReference type="Pfam" id="PF00482">
    <property type="entry name" value="T2SSF"/>
    <property type="match status" value="2"/>
</dbReference>
<protein>
    <submittedName>
        <fullName evidence="10">Type II secretion system F family protein</fullName>
    </submittedName>
</protein>
<dbReference type="InterPro" id="IPR003004">
    <property type="entry name" value="GspF/PilC"/>
</dbReference>
<evidence type="ECO:0000256" key="5">
    <source>
        <dbReference type="ARBA" id="ARBA00022692"/>
    </source>
</evidence>
<evidence type="ECO:0000256" key="6">
    <source>
        <dbReference type="ARBA" id="ARBA00022989"/>
    </source>
</evidence>
<evidence type="ECO:0000313" key="10">
    <source>
        <dbReference type="EMBL" id="MCR1823143.1"/>
    </source>
</evidence>
<dbReference type="RefSeq" id="WP_052232874.1">
    <property type="nucleotide sequence ID" value="NZ_JANKBY010000111.1"/>
</dbReference>
<dbReference type="FunFam" id="1.20.81.30:FF:000001">
    <property type="entry name" value="Type II secretion system protein F"/>
    <property type="match status" value="1"/>
</dbReference>
<dbReference type="AlphaFoldDB" id="A0A9X2MAG3"/>
<reference evidence="10" key="1">
    <citation type="submission" date="2022-07" db="EMBL/GenBank/DDBJ databases">
        <title>Enhanced cultured diversity of the mouse gut microbiota enables custom-made synthetic communities.</title>
        <authorList>
            <person name="Afrizal A."/>
        </authorList>
    </citation>
    <scope>NUCLEOTIDE SEQUENCE</scope>
    <source>
        <strain evidence="10">DSM 29186</strain>
    </source>
</reference>
<evidence type="ECO:0000256" key="4">
    <source>
        <dbReference type="ARBA" id="ARBA00022519"/>
    </source>
</evidence>
<name>A0A9X2MAG3_9FIRM</name>
<evidence type="ECO:0000256" key="7">
    <source>
        <dbReference type="ARBA" id="ARBA00023136"/>
    </source>
</evidence>
<dbReference type="InterPro" id="IPR042094">
    <property type="entry name" value="T2SS_GspF_sf"/>
</dbReference>
<proteinExistence type="inferred from homology"/>
<keyword evidence="7 8" id="KW-0472">Membrane</keyword>
<feature type="domain" description="Type II secretion system protein GspF" evidence="9">
    <location>
        <begin position="60"/>
        <end position="181"/>
    </location>
</feature>
<dbReference type="InterPro" id="IPR018076">
    <property type="entry name" value="T2SS_GspF_dom"/>
</dbReference>
<comment type="caution">
    <text evidence="10">The sequence shown here is derived from an EMBL/GenBank/DDBJ whole genome shotgun (WGS) entry which is preliminary data.</text>
</comment>
<feature type="transmembrane region" description="Helical" evidence="8">
    <location>
        <begin position="157"/>
        <end position="180"/>
    </location>
</feature>
<keyword evidence="3" id="KW-1003">Cell membrane</keyword>
<dbReference type="EMBL" id="JANKBY010000111">
    <property type="protein sequence ID" value="MCR1823143.1"/>
    <property type="molecule type" value="Genomic_DNA"/>
</dbReference>
<feature type="transmembrane region" description="Helical" evidence="8">
    <location>
        <begin position="365"/>
        <end position="386"/>
    </location>
</feature>
<dbReference type="Proteomes" id="UP001140817">
    <property type="component" value="Unassembled WGS sequence"/>
</dbReference>
<keyword evidence="5 8" id="KW-0812">Transmembrane</keyword>
<evidence type="ECO:0000313" key="11">
    <source>
        <dbReference type="Proteomes" id="UP001140817"/>
    </source>
</evidence>
<dbReference type="PANTHER" id="PTHR30012">
    <property type="entry name" value="GENERAL SECRETION PATHWAY PROTEIN"/>
    <property type="match status" value="1"/>
</dbReference>
<dbReference type="Gene3D" id="1.20.81.30">
    <property type="entry name" value="Type II secretion system (T2SS), domain F"/>
    <property type="match status" value="2"/>
</dbReference>
<comment type="similarity">
    <text evidence="2">Belongs to the GSP F family.</text>
</comment>
<accession>A0A9X2MAG3</accession>
<keyword evidence="4" id="KW-0997">Cell inner membrane</keyword>
<sequence length="392" mass="44585">MYKCIVYDEENNRRILKLNIDTEDEIYSYADKNKFKVVDIKERKSFFKCRKLKNKDVKVFSKEMSILLKSGCEISKILRILIDESNDKVRVVLKEILGDIEKGNSIKSSFENTKAFSNFYISMIAAGELSGNLDDVMDKLATYYDKENKLKNKITSILIYPAILIITMIISFVFILIFLIPNFEDIYADNNIKTPGLTKILICLSHLLRDDLLLIMIGNLLLIGGLIYLKKSSNKFNEMINKLVFKLPVVNTYMKLIISNKFIKALSILISSGVQIVDSIEISSRVMSNEYIYEKICKANEFIKKGNSIGDSLKTVEELPSLLLSMIAIGEESGRLDTVLDTVTDYYENELDSKLEIGTKYFENFITLLIGVLVGIVVISMMIPMFDAVSAI</sequence>
<evidence type="ECO:0000256" key="1">
    <source>
        <dbReference type="ARBA" id="ARBA00004429"/>
    </source>
</evidence>
<dbReference type="PANTHER" id="PTHR30012:SF0">
    <property type="entry name" value="TYPE II SECRETION SYSTEM PROTEIN F-RELATED"/>
    <property type="match status" value="1"/>
</dbReference>
<keyword evidence="6 8" id="KW-1133">Transmembrane helix</keyword>
<organism evidence="10 11">
    <name type="scientific">Terrisporobacter muris</name>
    <dbReference type="NCBI Taxonomy" id="2963284"/>
    <lineage>
        <taxon>Bacteria</taxon>
        <taxon>Bacillati</taxon>
        <taxon>Bacillota</taxon>
        <taxon>Clostridia</taxon>
        <taxon>Peptostreptococcales</taxon>
        <taxon>Peptostreptococcaceae</taxon>
        <taxon>Terrisporobacter</taxon>
    </lineage>
</organism>
<gene>
    <name evidence="10" type="ORF">NSA58_10125</name>
</gene>
<evidence type="ECO:0000256" key="3">
    <source>
        <dbReference type="ARBA" id="ARBA00022475"/>
    </source>
</evidence>
<keyword evidence="11" id="KW-1185">Reference proteome</keyword>